<protein>
    <submittedName>
        <fullName evidence="1">Uncharacterized protein</fullName>
    </submittedName>
</protein>
<reference evidence="1 2" key="1">
    <citation type="journal article" date="2021" name="Front. Genet.">
        <title>Chromosome-Level Genome Assembly Reveals Significant Gene Expansion in the Toll and IMD Signaling Pathways of Dendrolimus kikuchii.</title>
        <authorList>
            <person name="Zhou J."/>
            <person name="Wu P."/>
            <person name="Xiong Z."/>
            <person name="Liu N."/>
            <person name="Zhao N."/>
            <person name="Ji M."/>
            <person name="Qiu Y."/>
            <person name="Yang B."/>
        </authorList>
    </citation>
    <scope>NUCLEOTIDE SEQUENCE [LARGE SCALE GENOMIC DNA]</scope>
    <source>
        <strain evidence="1">Ann1</strain>
    </source>
</reference>
<organism evidence="1 2">
    <name type="scientific">Dendrolimus kikuchii</name>
    <dbReference type="NCBI Taxonomy" id="765133"/>
    <lineage>
        <taxon>Eukaryota</taxon>
        <taxon>Metazoa</taxon>
        <taxon>Ecdysozoa</taxon>
        <taxon>Arthropoda</taxon>
        <taxon>Hexapoda</taxon>
        <taxon>Insecta</taxon>
        <taxon>Pterygota</taxon>
        <taxon>Neoptera</taxon>
        <taxon>Endopterygota</taxon>
        <taxon>Lepidoptera</taxon>
        <taxon>Glossata</taxon>
        <taxon>Ditrysia</taxon>
        <taxon>Bombycoidea</taxon>
        <taxon>Lasiocampidae</taxon>
        <taxon>Dendrolimus</taxon>
    </lineage>
</organism>
<dbReference type="Proteomes" id="UP000824533">
    <property type="component" value="Linkage Group LG17"/>
</dbReference>
<accession>A0ACC1CTK2</accession>
<evidence type="ECO:0000313" key="1">
    <source>
        <dbReference type="EMBL" id="KAJ0174883.1"/>
    </source>
</evidence>
<gene>
    <name evidence="1" type="ORF">K1T71_009991</name>
</gene>
<proteinExistence type="predicted"/>
<keyword evidence="2" id="KW-1185">Reference proteome</keyword>
<sequence length="337" mass="38676">MLTNRMAEKYKVHTYVMQILLVCGVIIGSNKMDVDKLPVWGVHVARYIIYILLIRGSQSLCLLAMHTVNSKKMPDLLKLKQQWQNYVVMLVAAAAILFYSKQKIFHEDFLFLFIAYIVVKYPEMEKHTPNISYGTGMACSFFEGYLTHILPSDGANFVGFLENINIYESREGVVFPVRRLFIIITKTLKCPPDLKEFNKENRDDLPKMEACKSLSDVKKDVAGVKTRTYRNSAYKILRPGQKPVYVAAECATPLHTLHGVLQKRNTLYEELSNIDVEEVVEDFTKTLKSIISKSPECKDKCELVFYDNEDPTQNLADVLLDKISEIEPKFEHVTRNS</sequence>
<comment type="caution">
    <text evidence="1">The sequence shown here is derived from an EMBL/GenBank/DDBJ whole genome shotgun (WGS) entry which is preliminary data.</text>
</comment>
<evidence type="ECO:0000313" key="2">
    <source>
        <dbReference type="Proteomes" id="UP000824533"/>
    </source>
</evidence>
<dbReference type="EMBL" id="CM034403">
    <property type="protein sequence ID" value="KAJ0174883.1"/>
    <property type="molecule type" value="Genomic_DNA"/>
</dbReference>
<name>A0ACC1CTK2_9NEOP</name>